<evidence type="ECO:0000256" key="1">
    <source>
        <dbReference type="ARBA" id="ARBA00022443"/>
    </source>
</evidence>
<comment type="caution">
    <text evidence="4">The sequence shown here is derived from an EMBL/GenBank/DDBJ whole genome shotgun (WGS) entry which is preliminary data.</text>
</comment>
<feature type="non-terminal residue" evidence="4">
    <location>
        <position position="89"/>
    </location>
</feature>
<reference evidence="4 5" key="1">
    <citation type="submission" date="2019-09" db="EMBL/GenBank/DDBJ databases">
        <title>Bird 10,000 Genomes (B10K) Project - Family phase.</title>
        <authorList>
            <person name="Zhang G."/>
        </authorList>
    </citation>
    <scope>NUCLEOTIDE SEQUENCE [LARGE SCALE GENOMIC DNA]</scope>
    <source>
        <strain evidence="4">B10K-DU-029-76</strain>
        <tissue evidence="4">Heart</tissue>
    </source>
</reference>
<dbReference type="AlphaFoldDB" id="A0A7K6U3T2"/>
<dbReference type="InterPro" id="IPR001452">
    <property type="entry name" value="SH3_domain"/>
</dbReference>
<dbReference type="InterPro" id="IPR036028">
    <property type="entry name" value="SH3-like_dom_sf"/>
</dbReference>
<dbReference type="Gene3D" id="2.30.30.40">
    <property type="entry name" value="SH3 Domains"/>
    <property type="match status" value="1"/>
</dbReference>
<evidence type="ECO:0000256" key="2">
    <source>
        <dbReference type="PROSITE-ProRule" id="PRU00192"/>
    </source>
</evidence>
<feature type="non-terminal residue" evidence="4">
    <location>
        <position position="1"/>
    </location>
</feature>
<keyword evidence="5" id="KW-1185">Reference proteome</keyword>
<keyword evidence="1 2" id="KW-0728">SH3 domain</keyword>
<dbReference type="OrthoDB" id="79452at2759"/>
<dbReference type="SUPFAM" id="SSF50044">
    <property type="entry name" value="SH3-domain"/>
    <property type="match status" value="1"/>
</dbReference>
<dbReference type="EMBL" id="VZRW01006624">
    <property type="protein sequence ID" value="NWX17481.1"/>
    <property type="molecule type" value="Genomic_DNA"/>
</dbReference>
<dbReference type="Proteomes" id="UP000559068">
    <property type="component" value="Unassembled WGS sequence"/>
</dbReference>
<evidence type="ECO:0000259" key="3">
    <source>
        <dbReference type="PROSITE" id="PS50002"/>
    </source>
</evidence>
<evidence type="ECO:0000313" key="4">
    <source>
        <dbReference type="EMBL" id="NWX17481.1"/>
    </source>
</evidence>
<feature type="domain" description="SH3" evidence="3">
    <location>
        <begin position="19"/>
        <end position="85"/>
    </location>
</feature>
<name>A0A7K6U3T2_9AVES</name>
<evidence type="ECO:0000313" key="5">
    <source>
        <dbReference type="Proteomes" id="UP000559068"/>
    </source>
</evidence>
<accession>A0A7K6U3T2</accession>
<organism evidence="4 5">
    <name type="scientific">Aegotheles bennettii</name>
    <dbReference type="NCBI Taxonomy" id="48278"/>
    <lineage>
        <taxon>Eukaryota</taxon>
        <taxon>Metazoa</taxon>
        <taxon>Chordata</taxon>
        <taxon>Craniata</taxon>
        <taxon>Vertebrata</taxon>
        <taxon>Euteleostomi</taxon>
        <taxon>Archelosauria</taxon>
        <taxon>Archosauria</taxon>
        <taxon>Dinosauria</taxon>
        <taxon>Saurischia</taxon>
        <taxon>Theropoda</taxon>
        <taxon>Coelurosauria</taxon>
        <taxon>Aves</taxon>
        <taxon>Neognathae</taxon>
        <taxon>Neoaves</taxon>
        <taxon>Strisores</taxon>
        <taxon>Caprimulgiformes</taxon>
        <taxon>Aegothelidae</taxon>
        <taxon>Aegotheles</taxon>
    </lineage>
</organism>
<proteinExistence type="predicted"/>
<gene>
    <name evidence="4" type="primary">Arhgap9</name>
    <name evidence="4" type="ORF">AEGBEN_R14849</name>
</gene>
<protein>
    <submittedName>
        <fullName evidence="4">RHG09 protein</fullName>
    </submittedName>
</protein>
<dbReference type="PROSITE" id="PS50002">
    <property type="entry name" value="SH3"/>
    <property type="match status" value="1"/>
</dbReference>
<sequence>MLSGRWQRWQRWWRWRGAEPPVLLRALYDYGYRAEDGRWVAVVAGERFLLLRKATPEWWQVRRDGHPPWARPLFVPASYVTELEPGDTG</sequence>